<evidence type="ECO:0000256" key="1">
    <source>
        <dbReference type="ARBA" id="ARBA00022669"/>
    </source>
</evidence>
<dbReference type="PROSITE" id="PS50940">
    <property type="entry name" value="CHIT_BIND_II"/>
    <property type="match status" value="3"/>
</dbReference>
<feature type="non-terminal residue" evidence="8">
    <location>
        <position position="1"/>
    </location>
</feature>
<sequence length="370" mass="40627">IPLAEPRHSVQPEGPLLAKPKQNFQQFQIVVLPPGAPHPPQPSQPSQESQPPSPAPPGFVWVQLPDSYFPSQTPPPQGNLPTQQPAIVQPPRPANPPNLPSPPPHPEVDDLSKKCQRPRGQFASDICNKYVNCWDGVAIEQFCPEGLVFNEKGYCDYAENVDCKGRPVHVDPNLRKKCLKPRGQFRSEACNKYVNCWDDVVIEQECPEGLLFSAKGYCDYPANVDCQNASPPPRTGNVVSSECPLDFGTFREKSNCSNYYTCIGGKIVAQYTCPAGFSFNDNIGVCDYAERVDCSKEPLIFNPKSNFLSNVPEDFMKKIDECQPGSVFPLNPQCTVACLCRDGLSEIVQCPAGLAYDAATDKCALPNVAK</sequence>
<organism evidence="8 9">
    <name type="scientific">Asbolus verrucosus</name>
    <name type="common">Desert ironclad beetle</name>
    <dbReference type="NCBI Taxonomy" id="1661398"/>
    <lineage>
        <taxon>Eukaryota</taxon>
        <taxon>Metazoa</taxon>
        <taxon>Ecdysozoa</taxon>
        <taxon>Arthropoda</taxon>
        <taxon>Hexapoda</taxon>
        <taxon>Insecta</taxon>
        <taxon>Pterygota</taxon>
        <taxon>Neoptera</taxon>
        <taxon>Endopterygota</taxon>
        <taxon>Coleoptera</taxon>
        <taxon>Polyphaga</taxon>
        <taxon>Cucujiformia</taxon>
        <taxon>Tenebrionidae</taxon>
        <taxon>Pimeliinae</taxon>
        <taxon>Asbolus</taxon>
    </lineage>
</organism>
<accession>A0A482VTV3</accession>
<dbReference type="Proteomes" id="UP000292052">
    <property type="component" value="Unassembled WGS sequence"/>
</dbReference>
<reference evidence="8 9" key="1">
    <citation type="submission" date="2017-03" db="EMBL/GenBank/DDBJ databases">
        <title>Genome of the blue death feigning beetle - Asbolus verrucosus.</title>
        <authorList>
            <person name="Rider S.D."/>
        </authorList>
    </citation>
    <scope>NUCLEOTIDE SEQUENCE [LARGE SCALE GENOMIC DNA]</scope>
    <source>
        <strain evidence="8">Butters</strain>
        <tissue evidence="8">Head and leg muscle</tissue>
    </source>
</reference>
<dbReference type="Pfam" id="PF01607">
    <property type="entry name" value="CBM_14"/>
    <property type="match status" value="4"/>
</dbReference>
<keyword evidence="1" id="KW-0147">Chitin-binding</keyword>
<comment type="caution">
    <text evidence="8">The sequence shown here is derived from an EMBL/GenBank/DDBJ whole genome shotgun (WGS) entry which is preliminary data.</text>
</comment>
<evidence type="ECO:0000256" key="4">
    <source>
        <dbReference type="ARBA" id="ARBA00023157"/>
    </source>
</evidence>
<dbReference type="EMBL" id="QDEB01067229">
    <property type="protein sequence ID" value="RZC35869.1"/>
    <property type="molecule type" value="Genomic_DNA"/>
</dbReference>
<gene>
    <name evidence="8" type="ORF">BDFB_000346</name>
</gene>
<keyword evidence="9" id="KW-1185">Reference proteome</keyword>
<feature type="domain" description="Chitin-binding type-2" evidence="7">
    <location>
        <begin position="175"/>
        <end position="228"/>
    </location>
</feature>
<dbReference type="STRING" id="1661398.A0A482VTV3"/>
<dbReference type="InterPro" id="IPR036508">
    <property type="entry name" value="Chitin-bd_dom_sf"/>
</dbReference>
<dbReference type="Gene3D" id="2.170.140.10">
    <property type="entry name" value="Chitin binding domain"/>
    <property type="match status" value="4"/>
</dbReference>
<feature type="non-terminal residue" evidence="8">
    <location>
        <position position="370"/>
    </location>
</feature>
<evidence type="ECO:0000259" key="7">
    <source>
        <dbReference type="PROSITE" id="PS50940"/>
    </source>
</evidence>
<dbReference type="InterPro" id="IPR051940">
    <property type="entry name" value="Chitin_bind-dev_reg"/>
</dbReference>
<proteinExistence type="predicted"/>
<keyword evidence="5" id="KW-0325">Glycoprotein</keyword>
<evidence type="ECO:0000313" key="9">
    <source>
        <dbReference type="Proteomes" id="UP000292052"/>
    </source>
</evidence>
<dbReference type="PANTHER" id="PTHR23301">
    <property type="entry name" value="CHITIN BINDING PERITROPHIN-A"/>
    <property type="match status" value="1"/>
</dbReference>
<feature type="domain" description="Chitin-binding type-2" evidence="7">
    <location>
        <begin position="240"/>
        <end position="296"/>
    </location>
</feature>
<evidence type="ECO:0000313" key="8">
    <source>
        <dbReference type="EMBL" id="RZC35869.1"/>
    </source>
</evidence>
<dbReference type="OrthoDB" id="8197172at2759"/>
<dbReference type="PANTHER" id="PTHR23301:SF98">
    <property type="entry name" value="CHITIN-BINDING TYPE-2 DOMAIN-CONTAINING PROTEIN-RELATED"/>
    <property type="match status" value="1"/>
</dbReference>
<evidence type="ECO:0000256" key="2">
    <source>
        <dbReference type="ARBA" id="ARBA00022729"/>
    </source>
</evidence>
<dbReference type="AlphaFoldDB" id="A0A482VTV3"/>
<feature type="compositionally biased region" description="Pro residues" evidence="6">
    <location>
        <begin position="88"/>
        <end position="105"/>
    </location>
</feature>
<evidence type="ECO:0000256" key="5">
    <source>
        <dbReference type="ARBA" id="ARBA00023180"/>
    </source>
</evidence>
<keyword evidence="3" id="KW-0677">Repeat</keyword>
<evidence type="ECO:0000256" key="6">
    <source>
        <dbReference type="SAM" id="MobiDB-lite"/>
    </source>
</evidence>
<protein>
    <recommendedName>
        <fullName evidence="7">Chitin-binding type-2 domain-containing protein</fullName>
    </recommendedName>
</protein>
<feature type="compositionally biased region" description="Basic and acidic residues" evidence="6">
    <location>
        <begin position="1"/>
        <end position="10"/>
    </location>
</feature>
<keyword evidence="4" id="KW-1015">Disulfide bond</keyword>
<dbReference type="SUPFAM" id="SSF57625">
    <property type="entry name" value="Invertebrate chitin-binding proteins"/>
    <property type="match status" value="4"/>
</dbReference>
<dbReference type="SMART" id="SM00494">
    <property type="entry name" value="ChtBD2"/>
    <property type="match status" value="4"/>
</dbReference>
<dbReference type="InterPro" id="IPR002557">
    <property type="entry name" value="Chitin-bd_dom"/>
</dbReference>
<feature type="domain" description="Chitin-binding type-2" evidence="7">
    <location>
        <begin position="112"/>
        <end position="165"/>
    </location>
</feature>
<evidence type="ECO:0000256" key="3">
    <source>
        <dbReference type="ARBA" id="ARBA00022737"/>
    </source>
</evidence>
<feature type="compositionally biased region" description="Pro residues" evidence="6">
    <location>
        <begin position="34"/>
        <end position="43"/>
    </location>
</feature>
<dbReference type="GO" id="GO:0008061">
    <property type="term" value="F:chitin binding"/>
    <property type="evidence" value="ECO:0007669"/>
    <property type="project" value="UniProtKB-KW"/>
</dbReference>
<name>A0A482VTV3_ASBVE</name>
<keyword evidence="2" id="KW-0732">Signal</keyword>
<feature type="region of interest" description="Disordered" evidence="6">
    <location>
        <begin position="1"/>
        <end position="115"/>
    </location>
</feature>
<dbReference type="GO" id="GO:0005576">
    <property type="term" value="C:extracellular region"/>
    <property type="evidence" value="ECO:0007669"/>
    <property type="project" value="InterPro"/>
</dbReference>